<evidence type="ECO:0000256" key="1">
    <source>
        <dbReference type="ARBA" id="ARBA00009947"/>
    </source>
</evidence>
<organism evidence="5">
    <name type="scientific">Albugo laibachii Nc14</name>
    <dbReference type="NCBI Taxonomy" id="890382"/>
    <lineage>
        <taxon>Eukaryota</taxon>
        <taxon>Sar</taxon>
        <taxon>Stramenopiles</taxon>
        <taxon>Oomycota</taxon>
        <taxon>Peronosporomycetes</taxon>
        <taxon>Albuginales</taxon>
        <taxon>Albuginaceae</taxon>
        <taxon>Albugo</taxon>
    </lineage>
</organism>
<dbReference type="GO" id="GO:0006334">
    <property type="term" value="P:nucleosome assembly"/>
    <property type="evidence" value="ECO:0007669"/>
    <property type="project" value="InterPro"/>
</dbReference>
<dbReference type="Gene3D" id="3.30.1120.90">
    <property type="entry name" value="Nucleosome assembly protein"/>
    <property type="match status" value="1"/>
</dbReference>
<dbReference type="AlphaFoldDB" id="F0W1A2"/>
<dbReference type="Gene3D" id="1.20.5.1500">
    <property type="match status" value="1"/>
</dbReference>
<comment type="similarity">
    <text evidence="1 2">Belongs to the nucleosome assembly protein (NAP) family.</text>
</comment>
<reference evidence="5" key="1">
    <citation type="journal article" date="2011" name="PLoS Biol.">
        <title>Gene gain and loss during evolution of obligate parasitism in the white rust pathogen of Arabidopsis thaliana.</title>
        <authorList>
            <person name="Kemen E."/>
            <person name="Gardiner A."/>
            <person name="Schultz-Larsen T."/>
            <person name="Kemen A.C."/>
            <person name="Balmuth A.L."/>
            <person name="Robert-Seilaniantz A."/>
            <person name="Bailey K."/>
            <person name="Holub E."/>
            <person name="Studholme D.J."/>
            <person name="Maclean D."/>
            <person name="Jones J.D."/>
        </authorList>
    </citation>
    <scope>NUCLEOTIDE SEQUENCE</scope>
</reference>
<feature type="region of interest" description="Disordered" evidence="4">
    <location>
        <begin position="1"/>
        <end position="23"/>
    </location>
</feature>
<dbReference type="InterPro" id="IPR002164">
    <property type="entry name" value="NAP_family"/>
</dbReference>
<dbReference type="SUPFAM" id="SSF143113">
    <property type="entry name" value="NAP-like"/>
    <property type="match status" value="1"/>
</dbReference>
<feature type="coiled-coil region" evidence="3">
    <location>
        <begin position="25"/>
        <end position="59"/>
    </location>
</feature>
<feature type="region of interest" description="Disordered" evidence="4">
    <location>
        <begin position="203"/>
        <end position="236"/>
    </location>
</feature>
<feature type="compositionally biased region" description="Acidic residues" evidence="4">
    <location>
        <begin position="208"/>
        <end position="236"/>
    </location>
</feature>
<keyword evidence="3" id="KW-0175">Coiled coil</keyword>
<evidence type="ECO:0000256" key="2">
    <source>
        <dbReference type="RuleBase" id="RU003876"/>
    </source>
</evidence>
<protein>
    <submittedName>
        <fullName evidence="5">Uncharacterized protein AlNc14C6G871</fullName>
    </submittedName>
</protein>
<evidence type="ECO:0000256" key="4">
    <source>
        <dbReference type="SAM" id="MobiDB-lite"/>
    </source>
</evidence>
<evidence type="ECO:0000256" key="3">
    <source>
        <dbReference type="SAM" id="Coils"/>
    </source>
</evidence>
<sequence length="236" mass="27438">MGGPPSPKRQKVSANVDNSSDDKELAALQKSIDAAGRIEEELELENEKCAEEVLAIENKYNIRRRPIYEKRSKLLSQIPSFWKQTFCNHPILRQLIEETDESILDSLENVDIQFVDEKGGYRIEMFFKSNPYFHDQLLWRKISFSEDEEAINKSSGINWKSTDEAKEAKENNSLFQWFNPDEEDADIAEVIKDELWKNPLQFYLDMNTGDDDGQDDDEDDEQEDGIENDDEEEEAN</sequence>
<reference evidence="5" key="2">
    <citation type="submission" date="2011-02" db="EMBL/GenBank/DDBJ databases">
        <authorList>
            <person name="MacLean D."/>
        </authorList>
    </citation>
    <scope>NUCLEOTIDE SEQUENCE</scope>
</reference>
<evidence type="ECO:0000313" key="5">
    <source>
        <dbReference type="EMBL" id="CCA14829.1"/>
    </source>
</evidence>
<dbReference type="PANTHER" id="PTHR11875">
    <property type="entry name" value="TESTIS-SPECIFIC Y-ENCODED PROTEIN"/>
    <property type="match status" value="1"/>
</dbReference>
<proteinExistence type="inferred from homology"/>
<gene>
    <name evidence="5" type="primary">AlNc14C6G871</name>
    <name evidence="5" type="ORF">ALNC14_009720</name>
</gene>
<name>F0W1A2_9STRA</name>
<accession>F0W1A2</accession>
<dbReference type="HOGENOM" id="CLU_051687_4_1_1"/>
<dbReference type="Pfam" id="PF00956">
    <property type="entry name" value="NAP"/>
    <property type="match status" value="1"/>
</dbReference>
<dbReference type="GO" id="GO:0005634">
    <property type="term" value="C:nucleus"/>
    <property type="evidence" value="ECO:0007669"/>
    <property type="project" value="InterPro"/>
</dbReference>
<dbReference type="InterPro" id="IPR037231">
    <property type="entry name" value="NAP-like_sf"/>
</dbReference>
<dbReference type="EMBL" id="FR824051">
    <property type="protein sequence ID" value="CCA14829.1"/>
    <property type="molecule type" value="Genomic_DNA"/>
</dbReference>